<proteinExistence type="predicted"/>
<dbReference type="PANTHER" id="PTHR12941:SF10">
    <property type="entry name" value="ER MEMBRANE PROTEIN COMPLEX SUBUNIT 8_9 HOMOLOG"/>
    <property type="match status" value="1"/>
</dbReference>
<evidence type="ECO:0000313" key="1">
    <source>
        <dbReference type="EMBL" id="CAD9640039.1"/>
    </source>
</evidence>
<organism evidence="1">
    <name type="scientific">Zooxanthella nutricula</name>
    <dbReference type="NCBI Taxonomy" id="1333877"/>
    <lineage>
        <taxon>Eukaryota</taxon>
        <taxon>Sar</taxon>
        <taxon>Alveolata</taxon>
        <taxon>Dinophyceae</taxon>
        <taxon>Peridiniales</taxon>
        <taxon>Peridiniales incertae sedis</taxon>
        <taxon>Zooxanthella</taxon>
    </lineage>
</organism>
<dbReference type="InterPro" id="IPR005366">
    <property type="entry name" value="EMC8/9"/>
</dbReference>
<dbReference type="PANTHER" id="PTHR12941">
    <property type="entry name" value="ER MEMBRANE PROTEIN COMPLEX"/>
    <property type="match status" value="1"/>
</dbReference>
<reference evidence="1" key="1">
    <citation type="submission" date="2021-01" db="EMBL/GenBank/DDBJ databases">
        <authorList>
            <person name="Corre E."/>
            <person name="Pelletier E."/>
            <person name="Niang G."/>
            <person name="Scheremetjew M."/>
            <person name="Finn R."/>
            <person name="Kale V."/>
            <person name="Holt S."/>
            <person name="Cochrane G."/>
            <person name="Meng A."/>
            <person name="Brown T."/>
            <person name="Cohen L."/>
        </authorList>
    </citation>
    <scope>NUCLEOTIDE SEQUENCE</scope>
    <source>
        <strain evidence="1">RCC3387</strain>
    </source>
</reference>
<gene>
    <name evidence="1" type="ORF">BRAN1462_LOCUS57861</name>
</gene>
<name>A0A7S2QED8_9DINO</name>
<dbReference type="GO" id="GO:0072546">
    <property type="term" value="C:EMC complex"/>
    <property type="evidence" value="ECO:0007669"/>
    <property type="project" value="InterPro"/>
</dbReference>
<dbReference type="Pfam" id="PF03665">
    <property type="entry name" value="UPF0172"/>
    <property type="match status" value="1"/>
</dbReference>
<dbReference type="EMBL" id="HBGW01091192">
    <property type="protein sequence ID" value="CAD9640039.1"/>
    <property type="molecule type" value="Transcribed_RNA"/>
</dbReference>
<accession>A0A7S2QED8</accession>
<dbReference type="AlphaFoldDB" id="A0A7S2QED8"/>
<protein>
    <recommendedName>
        <fullName evidence="2">MPN domain-containing protein</fullName>
    </recommendedName>
</protein>
<evidence type="ECO:0008006" key="2">
    <source>
        <dbReference type="Google" id="ProtNLM"/>
    </source>
</evidence>
<dbReference type="CDD" id="cd08060">
    <property type="entry name" value="MPN_UPF0172"/>
    <property type="match status" value="1"/>
</dbReference>
<sequence>MGILVGTSTGKALKVVDAMPLFHTHALAPMLKIACMLIEEHCREVGDLEIVGLYHAAASGVPDMSRVKPIADKIAANFPAACVWAVDAAKLGERQFALRGMCHSKEEWKPISADAVSLGDEALQHTSRAISELKHLEIVDFDDHLGDASLSWLNASLFKGDALAELGPADLPQTGAD</sequence>